<dbReference type="EMBL" id="BMJW01000002">
    <property type="protein sequence ID" value="GGG97518.1"/>
    <property type="molecule type" value="Genomic_DNA"/>
</dbReference>
<keyword evidence="2" id="KW-1185">Reference proteome</keyword>
<evidence type="ECO:0000313" key="2">
    <source>
        <dbReference type="Proteomes" id="UP000633278"/>
    </source>
</evidence>
<dbReference type="Proteomes" id="UP000633278">
    <property type="component" value="Unassembled WGS sequence"/>
</dbReference>
<reference evidence="1" key="2">
    <citation type="submission" date="2020-09" db="EMBL/GenBank/DDBJ databases">
        <authorList>
            <person name="Sun Q."/>
            <person name="Zhou Y."/>
        </authorList>
    </citation>
    <scope>NUCLEOTIDE SEQUENCE</scope>
    <source>
        <strain evidence="1">CGMCC 1.15763</strain>
    </source>
</reference>
<name>A0A917HZC1_9FLAO</name>
<dbReference type="PROSITE" id="PS51257">
    <property type="entry name" value="PROKAR_LIPOPROTEIN"/>
    <property type="match status" value="1"/>
</dbReference>
<protein>
    <submittedName>
        <fullName evidence="1">Uncharacterized protein</fullName>
    </submittedName>
</protein>
<evidence type="ECO:0000313" key="1">
    <source>
        <dbReference type="EMBL" id="GGG97518.1"/>
    </source>
</evidence>
<organism evidence="1 2">
    <name type="scientific">Polaribacter pacificus</name>
    <dbReference type="NCBI Taxonomy" id="1775173"/>
    <lineage>
        <taxon>Bacteria</taxon>
        <taxon>Pseudomonadati</taxon>
        <taxon>Bacteroidota</taxon>
        <taxon>Flavobacteriia</taxon>
        <taxon>Flavobacteriales</taxon>
        <taxon>Flavobacteriaceae</taxon>
    </lineage>
</organism>
<gene>
    <name evidence="1" type="ORF">GCM10011416_14430</name>
</gene>
<proteinExistence type="predicted"/>
<accession>A0A917HZC1</accession>
<reference evidence="1" key="1">
    <citation type="journal article" date="2014" name="Int. J. Syst. Evol. Microbiol.">
        <title>Complete genome sequence of Corynebacterium casei LMG S-19264T (=DSM 44701T), isolated from a smear-ripened cheese.</title>
        <authorList>
            <consortium name="US DOE Joint Genome Institute (JGI-PGF)"/>
            <person name="Walter F."/>
            <person name="Albersmeier A."/>
            <person name="Kalinowski J."/>
            <person name="Ruckert C."/>
        </authorList>
    </citation>
    <scope>NUCLEOTIDE SEQUENCE</scope>
    <source>
        <strain evidence="1">CGMCC 1.15763</strain>
    </source>
</reference>
<dbReference type="RefSeq" id="WP_188598646.1">
    <property type="nucleotide sequence ID" value="NZ_BMJW01000002.1"/>
</dbReference>
<sequence>MNLRKSKLHHIIGVLIIFLALSGCTKEDICTEKVNVPIWNKEKQIFEDNFQDFPCGFKGMSKSALEFTPKEI</sequence>
<comment type="caution">
    <text evidence="1">The sequence shown here is derived from an EMBL/GenBank/DDBJ whole genome shotgun (WGS) entry which is preliminary data.</text>
</comment>
<dbReference type="AlphaFoldDB" id="A0A917HZC1"/>